<keyword evidence="2" id="KW-1185">Reference proteome</keyword>
<dbReference type="EMBL" id="QNUK01000447">
    <property type="protein sequence ID" value="KAF5893190.1"/>
    <property type="molecule type" value="Genomic_DNA"/>
</dbReference>
<feature type="non-terminal residue" evidence="1">
    <location>
        <position position="1"/>
    </location>
</feature>
<dbReference type="Proteomes" id="UP000727407">
    <property type="component" value="Unassembled WGS sequence"/>
</dbReference>
<evidence type="ECO:0000313" key="1">
    <source>
        <dbReference type="EMBL" id="KAF5893190.1"/>
    </source>
</evidence>
<name>A0A8J4XBX7_CLAMG</name>
<accession>A0A8J4XBX7</accession>
<dbReference type="AlphaFoldDB" id="A0A8J4XBX7"/>
<organism evidence="1 2">
    <name type="scientific">Clarias magur</name>
    <name type="common">Asian catfish</name>
    <name type="synonym">Macropteronotus magur</name>
    <dbReference type="NCBI Taxonomy" id="1594786"/>
    <lineage>
        <taxon>Eukaryota</taxon>
        <taxon>Metazoa</taxon>
        <taxon>Chordata</taxon>
        <taxon>Craniata</taxon>
        <taxon>Vertebrata</taxon>
        <taxon>Euteleostomi</taxon>
        <taxon>Actinopterygii</taxon>
        <taxon>Neopterygii</taxon>
        <taxon>Teleostei</taxon>
        <taxon>Ostariophysi</taxon>
        <taxon>Siluriformes</taxon>
        <taxon>Clariidae</taxon>
        <taxon>Clarias</taxon>
    </lineage>
</organism>
<proteinExistence type="predicted"/>
<protein>
    <submittedName>
        <fullName evidence="1">Uncharacterized protein</fullName>
    </submittedName>
</protein>
<evidence type="ECO:0000313" key="2">
    <source>
        <dbReference type="Proteomes" id="UP000727407"/>
    </source>
</evidence>
<reference evidence="1" key="1">
    <citation type="submission" date="2020-07" db="EMBL/GenBank/DDBJ databases">
        <title>Clarias magur genome sequencing, assembly and annotation.</title>
        <authorList>
            <person name="Kushwaha B."/>
            <person name="Kumar R."/>
            <person name="Das P."/>
            <person name="Joshi C.G."/>
            <person name="Kumar D."/>
            <person name="Nagpure N.S."/>
            <person name="Pandey M."/>
            <person name="Agarwal S."/>
            <person name="Srivastava S."/>
            <person name="Singh M."/>
            <person name="Sahoo L."/>
            <person name="Jayasankar P."/>
            <person name="Meher P.K."/>
            <person name="Koringa P.G."/>
            <person name="Iquebal M.A."/>
            <person name="Das S.P."/>
            <person name="Bit A."/>
            <person name="Patnaik S."/>
            <person name="Patel N."/>
            <person name="Shah T.M."/>
            <person name="Hinsu A."/>
            <person name="Jena J.K."/>
        </authorList>
    </citation>
    <scope>NUCLEOTIDE SEQUENCE</scope>
    <source>
        <strain evidence="1">CIFAMagur01</strain>
        <tissue evidence="1">Testis</tissue>
    </source>
</reference>
<gene>
    <name evidence="1" type="ORF">DAT39_017101</name>
</gene>
<comment type="caution">
    <text evidence="1">The sequence shown here is derived from an EMBL/GenBank/DDBJ whole genome shotgun (WGS) entry which is preliminary data.</text>
</comment>
<sequence length="61" mass="7148">LRARTRAESRTQQNAVALAQHYRSLMSPELQPTGTLHFHRHMLMEPKMAFYESLSCEKVYV</sequence>